<proteinExistence type="predicted"/>
<gene>
    <name evidence="2" type="ORF">VSX58_05495</name>
</gene>
<evidence type="ECO:0000313" key="2">
    <source>
        <dbReference type="EMBL" id="MEC5342067.1"/>
    </source>
</evidence>
<dbReference type="Proteomes" id="UP001309705">
    <property type="component" value="Unassembled WGS sequence"/>
</dbReference>
<dbReference type="InterPro" id="IPR050834">
    <property type="entry name" value="Glycosyltransf_2"/>
</dbReference>
<sequence length="303" mass="33725">MRVKVVIPAYNGGELWRKACAAIKKQSEDFESVLVIDSSSSDDTRQIAGDSGFQIINIKKTEFNHGGTRNLGVEKAADADIVIFLTQDAIPESGCIKSIVSVFNNPKVAVAYGRQLPHDDANPIAAHARNFNYGAESHILGLDDRKKYGIKTVFSSNSFSAYRTDIFRTLGGFPSNTILGEDMYFAAKAVLAGYKIAYVAESGVKHSHNYSAWEELKRYFDIGVFHHDEPWIRESFGGAGGEGKKFIFSELKFLLKRSPLSIPLACINNFFKIVGYKLGQNYSRLPKALVKKFSMHKGYWSKN</sequence>
<comment type="caution">
    <text evidence="2">The sequence shown here is derived from an EMBL/GenBank/DDBJ whole genome shotgun (WGS) entry which is preliminary data.</text>
</comment>
<keyword evidence="2" id="KW-0328">Glycosyltransferase</keyword>
<dbReference type="InterPro" id="IPR001173">
    <property type="entry name" value="Glyco_trans_2-like"/>
</dbReference>
<feature type="domain" description="Glycosyltransferase 2-like" evidence="1">
    <location>
        <begin position="5"/>
        <end position="170"/>
    </location>
</feature>
<dbReference type="RefSeq" id="WP_327617227.1">
    <property type="nucleotide sequence ID" value="NZ_JAYWTM010000004.1"/>
</dbReference>
<dbReference type="PANTHER" id="PTHR43685:SF13">
    <property type="entry name" value="O ANTIGEN BIOSYNTHESIS RHAMNOSYLTRANSFERASE RFBN"/>
    <property type="match status" value="1"/>
</dbReference>
<keyword evidence="3" id="KW-1185">Reference proteome</keyword>
<keyword evidence="2" id="KW-0808">Transferase</keyword>
<reference evidence="2 3" key="1">
    <citation type="journal article" date="2017" name="Int. J. Syst. Evol. Microbiol.">
        <title>Brenneria populi subsp. brevivirga subsp. nov. isolated from symptomatic bark of Populus x euramericana canker, and description of Brenneria populi subsp. populi subsp. nov.</title>
        <authorList>
            <person name="Zheng M.H."/>
            <person name="Piao C.G."/>
            <person name="Xue H."/>
            <person name="Guo M.W."/>
            <person name="Li Y."/>
        </authorList>
    </citation>
    <scope>NUCLEOTIDE SEQUENCE [LARGE SCALE GENOMIC DNA]</scope>
    <source>
        <strain evidence="2 3">D9-5</strain>
    </source>
</reference>
<dbReference type="Gene3D" id="3.90.550.10">
    <property type="entry name" value="Spore Coat Polysaccharide Biosynthesis Protein SpsA, Chain A"/>
    <property type="match status" value="1"/>
</dbReference>
<protein>
    <submittedName>
        <fullName evidence="2">Glycosyltransferase</fullName>
        <ecNumber evidence="2">2.4.-.-</ecNumber>
    </submittedName>
</protein>
<evidence type="ECO:0000313" key="3">
    <source>
        <dbReference type="Proteomes" id="UP001309705"/>
    </source>
</evidence>
<dbReference type="GO" id="GO:0016757">
    <property type="term" value="F:glycosyltransferase activity"/>
    <property type="evidence" value="ECO:0007669"/>
    <property type="project" value="UniProtKB-KW"/>
</dbReference>
<dbReference type="EC" id="2.4.-.-" evidence="2"/>
<dbReference type="PANTHER" id="PTHR43685">
    <property type="entry name" value="GLYCOSYLTRANSFERASE"/>
    <property type="match status" value="1"/>
</dbReference>
<dbReference type="InterPro" id="IPR029044">
    <property type="entry name" value="Nucleotide-diphossugar_trans"/>
</dbReference>
<name>A0ABU6JNA9_9GAMM</name>
<dbReference type="Pfam" id="PF00535">
    <property type="entry name" value="Glycos_transf_2"/>
    <property type="match status" value="1"/>
</dbReference>
<dbReference type="EMBL" id="JAYWTM010000004">
    <property type="protein sequence ID" value="MEC5342067.1"/>
    <property type="molecule type" value="Genomic_DNA"/>
</dbReference>
<evidence type="ECO:0000259" key="1">
    <source>
        <dbReference type="Pfam" id="PF00535"/>
    </source>
</evidence>
<organism evidence="2 3">
    <name type="scientific">Brenneria populi</name>
    <dbReference type="NCBI Taxonomy" id="1505588"/>
    <lineage>
        <taxon>Bacteria</taxon>
        <taxon>Pseudomonadati</taxon>
        <taxon>Pseudomonadota</taxon>
        <taxon>Gammaproteobacteria</taxon>
        <taxon>Enterobacterales</taxon>
        <taxon>Pectobacteriaceae</taxon>
        <taxon>Brenneria</taxon>
    </lineage>
</organism>
<dbReference type="SUPFAM" id="SSF53448">
    <property type="entry name" value="Nucleotide-diphospho-sugar transferases"/>
    <property type="match status" value="1"/>
</dbReference>
<dbReference type="CDD" id="cd00761">
    <property type="entry name" value="Glyco_tranf_GTA_type"/>
    <property type="match status" value="1"/>
</dbReference>
<accession>A0ABU6JNA9</accession>